<feature type="compositionally biased region" description="Polar residues" evidence="7">
    <location>
        <begin position="43"/>
        <end position="59"/>
    </location>
</feature>
<dbReference type="Proteomes" id="UP001154282">
    <property type="component" value="Unassembled WGS sequence"/>
</dbReference>
<evidence type="ECO:0000256" key="7">
    <source>
        <dbReference type="SAM" id="MobiDB-lite"/>
    </source>
</evidence>
<dbReference type="PANTHER" id="PTHR31500:SF64">
    <property type="entry name" value="AT-HOOK MOTIF NUCLEAR-LOCALIZED PROTEIN 12-RELATED"/>
    <property type="match status" value="1"/>
</dbReference>
<evidence type="ECO:0000313" key="9">
    <source>
        <dbReference type="EMBL" id="CAI0476300.1"/>
    </source>
</evidence>
<keyword evidence="4 6" id="KW-0804">Transcription</keyword>
<dbReference type="SMART" id="SM00384">
    <property type="entry name" value="AT_hook"/>
    <property type="match status" value="3"/>
</dbReference>
<keyword evidence="10" id="KW-1185">Reference proteome</keyword>
<evidence type="ECO:0000256" key="6">
    <source>
        <dbReference type="RuleBase" id="RU367031"/>
    </source>
</evidence>
<sequence>MDGREAMALSSGSNPYYIHRGPGYGGPGGYQSQTGALHPPPQFRSSPTPNFQIQNNARPGSSAPAFSIEHSNVNSGHGGHGIDIDMSAPPPGAAVSEQPVKKKRGRPRKYAPDGQVSLALSPMLVKPKQQPSSEQDPLSPSKRRGRPPGTGRKQRLANLGEWMNNSAGLAFAPHVIRILAGEDIVAKILSFAQQRARAVCVLSGTGTASSVTLRQPASSGPTVTYEGRFEILCLSGSYLVAEDGGPRNRTGGMSASLSTPDGHVIGGAIGMLTAASLVQVFYIGCSKGLVVICSFVYGNTKKPERPVGRPKSDKSQRNSEKLAVSTPTTPASAPPPSATTQQHQQQHHYTPSPMGVWPGSRSVELRNNPHMDIDLTRG</sequence>
<dbReference type="EMBL" id="CAMGYJ010000009">
    <property type="protein sequence ID" value="CAI0476300.1"/>
    <property type="molecule type" value="Genomic_DNA"/>
</dbReference>
<feature type="region of interest" description="Disordered" evidence="7">
    <location>
        <begin position="302"/>
        <end position="378"/>
    </location>
</feature>
<keyword evidence="3 6" id="KW-0238">DNA-binding</keyword>
<evidence type="ECO:0000256" key="2">
    <source>
        <dbReference type="ARBA" id="ARBA00023015"/>
    </source>
</evidence>
<evidence type="ECO:0000256" key="1">
    <source>
        <dbReference type="ARBA" id="ARBA00003687"/>
    </source>
</evidence>
<dbReference type="PANTHER" id="PTHR31500">
    <property type="entry name" value="AT-HOOK MOTIF NUCLEAR-LOCALIZED PROTEIN 9"/>
    <property type="match status" value="1"/>
</dbReference>
<gene>
    <name evidence="9" type="ORF">LITE_LOCUS40726</name>
</gene>
<dbReference type="PROSITE" id="PS51742">
    <property type="entry name" value="PPC"/>
    <property type="match status" value="1"/>
</dbReference>
<comment type="subcellular location">
    <subcellularLocation>
        <location evidence="6">Nucleus</location>
    </subcellularLocation>
</comment>
<protein>
    <recommendedName>
        <fullName evidence="6">AT-hook motif nuclear-localized protein</fullName>
    </recommendedName>
</protein>
<dbReference type="InterPro" id="IPR005175">
    <property type="entry name" value="PPC_dom"/>
</dbReference>
<reference evidence="9" key="1">
    <citation type="submission" date="2022-08" db="EMBL/GenBank/DDBJ databases">
        <authorList>
            <person name="Gutierrez-Valencia J."/>
        </authorList>
    </citation>
    <scope>NUCLEOTIDE SEQUENCE</scope>
</reference>
<feature type="region of interest" description="Disordered" evidence="7">
    <location>
        <begin position="1"/>
        <end position="154"/>
    </location>
</feature>
<evidence type="ECO:0000313" key="10">
    <source>
        <dbReference type="Proteomes" id="UP001154282"/>
    </source>
</evidence>
<organism evidence="9 10">
    <name type="scientific">Linum tenue</name>
    <dbReference type="NCBI Taxonomy" id="586396"/>
    <lineage>
        <taxon>Eukaryota</taxon>
        <taxon>Viridiplantae</taxon>
        <taxon>Streptophyta</taxon>
        <taxon>Embryophyta</taxon>
        <taxon>Tracheophyta</taxon>
        <taxon>Spermatophyta</taxon>
        <taxon>Magnoliopsida</taxon>
        <taxon>eudicotyledons</taxon>
        <taxon>Gunneridae</taxon>
        <taxon>Pentapetalae</taxon>
        <taxon>rosids</taxon>
        <taxon>fabids</taxon>
        <taxon>Malpighiales</taxon>
        <taxon>Linaceae</taxon>
        <taxon>Linum</taxon>
    </lineage>
</organism>
<feature type="compositionally biased region" description="Low complexity" evidence="7">
    <location>
        <begin position="338"/>
        <end position="353"/>
    </location>
</feature>
<dbReference type="InterPro" id="IPR039605">
    <property type="entry name" value="AHL"/>
</dbReference>
<dbReference type="CDD" id="cd11378">
    <property type="entry name" value="DUF296"/>
    <property type="match status" value="1"/>
</dbReference>
<evidence type="ECO:0000259" key="8">
    <source>
        <dbReference type="PROSITE" id="PS51742"/>
    </source>
</evidence>
<dbReference type="SUPFAM" id="SSF117856">
    <property type="entry name" value="AF0104/ALDC/Ptd012-like"/>
    <property type="match status" value="1"/>
</dbReference>
<keyword evidence="5 6" id="KW-0539">Nucleus</keyword>
<dbReference type="Pfam" id="PF03479">
    <property type="entry name" value="PCC"/>
    <property type="match status" value="1"/>
</dbReference>
<dbReference type="AlphaFoldDB" id="A0AAV0PZT8"/>
<evidence type="ECO:0000256" key="3">
    <source>
        <dbReference type="ARBA" id="ARBA00023125"/>
    </source>
</evidence>
<dbReference type="GO" id="GO:0005634">
    <property type="term" value="C:nucleus"/>
    <property type="evidence" value="ECO:0007669"/>
    <property type="project" value="UniProtKB-SubCell"/>
</dbReference>
<dbReference type="GO" id="GO:0003680">
    <property type="term" value="F:minor groove of adenine-thymine-rich DNA binding"/>
    <property type="evidence" value="ECO:0007669"/>
    <property type="project" value="UniProtKB-UniRule"/>
</dbReference>
<feature type="compositionally biased region" description="Basic and acidic residues" evidence="7">
    <location>
        <begin position="363"/>
        <end position="378"/>
    </location>
</feature>
<evidence type="ECO:0000256" key="4">
    <source>
        <dbReference type="ARBA" id="ARBA00023163"/>
    </source>
</evidence>
<keyword evidence="2 6" id="KW-0805">Transcription regulation</keyword>
<comment type="function">
    <text evidence="1 6">Transcription factor that specifically binds AT-rich DNA sequences related to the nuclear matrix attachment regions (MARs).</text>
</comment>
<proteinExistence type="predicted"/>
<evidence type="ECO:0000256" key="5">
    <source>
        <dbReference type="ARBA" id="ARBA00023242"/>
    </source>
</evidence>
<dbReference type="InterPro" id="IPR017956">
    <property type="entry name" value="AT_hook_DNA-bd_motif"/>
</dbReference>
<feature type="domain" description="PPC" evidence="8">
    <location>
        <begin position="168"/>
        <end position="306"/>
    </location>
</feature>
<dbReference type="Gene3D" id="3.30.1330.80">
    <property type="entry name" value="Hypothetical protein, similar to alpha- acetolactate decarboxylase, domain 2"/>
    <property type="match status" value="1"/>
</dbReference>
<accession>A0AAV0PZT8</accession>
<comment type="caution">
    <text evidence="9">The sequence shown here is derived from an EMBL/GenBank/DDBJ whole genome shotgun (WGS) entry which is preliminary data.</text>
</comment>
<name>A0AAV0PZT8_9ROSI</name>
<comment type="domain">
    <text evidence="6">The PPC domain mediates interactions between AHL proteins.</text>
</comment>
<feature type="compositionally biased region" description="Basic and acidic residues" evidence="7">
    <location>
        <begin position="302"/>
        <end position="320"/>
    </location>
</feature>
<feature type="compositionally biased region" description="Polar residues" evidence="7">
    <location>
        <begin position="129"/>
        <end position="138"/>
    </location>
</feature>